<reference evidence="2 3" key="1">
    <citation type="submission" date="2020-08" db="EMBL/GenBank/DDBJ databases">
        <title>Functional genomics of gut bacteria from endangered species of beetles.</title>
        <authorList>
            <person name="Carlos-Shanley C."/>
        </authorList>
    </citation>
    <scope>NUCLEOTIDE SEQUENCE [LARGE SCALE GENOMIC DNA]</scope>
    <source>
        <strain evidence="2 3">S00202</strain>
    </source>
</reference>
<accession>A0A7X0BUG2</accession>
<comment type="caution">
    <text evidence="2">The sequence shown here is derived from an EMBL/GenBank/DDBJ whole genome shotgun (WGS) entry which is preliminary data.</text>
</comment>
<evidence type="ECO:0000313" key="3">
    <source>
        <dbReference type="Proteomes" id="UP000557193"/>
    </source>
</evidence>
<protein>
    <submittedName>
        <fullName evidence="2">Uncharacterized protein</fullName>
    </submittedName>
</protein>
<proteinExistence type="predicted"/>
<dbReference type="EMBL" id="JACHLL010000006">
    <property type="protein sequence ID" value="MBB6343107.1"/>
    <property type="molecule type" value="Genomic_DNA"/>
</dbReference>
<dbReference type="Proteomes" id="UP000557193">
    <property type="component" value="Unassembled WGS sequence"/>
</dbReference>
<organism evidence="2 3">
    <name type="scientific">Pseudomonas fluvialis</name>
    <dbReference type="NCBI Taxonomy" id="1793966"/>
    <lineage>
        <taxon>Bacteria</taxon>
        <taxon>Pseudomonadati</taxon>
        <taxon>Pseudomonadota</taxon>
        <taxon>Gammaproteobacteria</taxon>
        <taxon>Pseudomonadales</taxon>
        <taxon>Pseudomonadaceae</taxon>
        <taxon>Pseudomonas</taxon>
    </lineage>
</organism>
<name>A0A7X0BUG2_9PSED</name>
<feature type="transmembrane region" description="Helical" evidence="1">
    <location>
        <begin position="16"/>
        <end position="34"/>
    </location>
</feature>
<keyword evidence="1" id="KW-1133">Transmembrane helix</keyword>
<keyword evidence="1" id="KW-0472">Membrane</keyword>
<keyword evidence="3" id="KW-1185">Reference proteome</keyword>
<gene>
    <name evidence="2" type="ORF">HNP49_003295</name>
</gene>
<keyword evidence="1" id="KW-0812">Transmembrane</keyword>
<sequence>MNEQSNESQADSLVDAKAIFCLIVLVVASAVFWVSQQ</sequence>
<evidence type="ECO:0000256" key="1">
    <source>
        <dbReference type="SAM" id="Phobius"/>
    </source>
</evidence>
<evidence type="ECO:0000313" key="2">
    <source>
        <dbReference type="EMBL" id="MBB6343107.1"/>
    </source>
</evidence>
<dbReference type="AlphaFoldDB" id="A0A7X0BUG2"/>